<dbReference type="AlphaFoldDB" id="A0AAD4SVC6"/>
<sequence>MSRVGPENWVKNAEPYLWEGVKEQISGAPSGPKSNLSSVPLNGSVLLLFSKQNLEEILNKELFIRKSIASQVLGAVDELQLRHGDTYCLPNHAWRLFSLFSSNLYEMRNI</sequence>
<gene>
    <name evidence="1" type="ORF">MKW98_006909</name>
</gene>
<evidence type="ECO:0000313" key="1">
    <source>
        <dbReference type="EMBL" id="KAI3922778.1"/>
    </source>
</evidence>
<reference evidence="1" key="1">
    <citation type="submission" date="2022-04" db="EMBL/GenBank/DDBJ databases">
        <title>A functionally conserved STORR gene fusion in Papaver species that diverged 16.8 million years ago.</title>
        <authorList>
            <person name="Catania T."/>
        </authorList>
    </citation>
    <scope>NUCLEOTIDE SEQUENCE</scope>
    <source>
        <strain evidence="1">S-188037</strain>
    </source>
</reference>
<proteinExistence type="predicted"/>
<dbReference type="EMBL" id="JAJJMB010008592">
    <property type="protein sequence ID" value="KAI3922778.1"/>
    <property type="molecule type" value="Genomic_DNA"/>
</dbReference>
<dbReference type="Proteomes" id="UP001202328">
    <property type="component" value="Unassembled WGS sequence"/>
</dbReference>
<protein>
    <submittedName>
        <fullName evidence="1">Uncharacterized protein</fullName>
    </submittedName>
</protein>
<evidence type="ECO:0000313" key="2">
    <source>
        <dbReference type="Proteomes" id="UP001202328"/>
    </source>
</evidence>
<keyword evidence="2" id="KW-1185">Reference proteome</keyword>
<comment type="caution">
    <text evidence="1">The sequence shown here is derived from an EMBL/GenBank/DDBJ whole genome shotgun (WGS) entry which is preliminary data.</text>
</comment>
<name>A0AAD4SVC6_9MAGN</name>
<accession>A0AAD4SVC6</accession>
<organism evidence="1 2">
    <name type="scientific">Papaver atlanticum</name>
    <dbReference type="NCBI Taxonomy" id="357466"/>
    <lineage>
        <taxon>Eukaryota</taxon>
        <taxon>Viridiplantae</taxon>
        <taxon>Streptophyta</taxon>
        <taxon>Embryophyta</taxon>
        <taxon>Tracheophyta</taxon>
        <taxon>Spermatophyta</taxon>
        <taxon>Magnoliopsida</taxon>
        <taxon>Ranunculales</taxon>
        <taxon>Papaveraceae</taxon>
        <taxon>Papaveroideae</taxon>
        <taxon>Papaver</taxon>
    </lineage>
</organism>